<accession>A0A9P6PLD0</accession>
<dbReference type="AlphaFoldDB" id="A0A9P6PLD0"/>
<dbReference type="InterPro" id="IPR036875">
    <property type="entry name" value="Znf_CCHC_sf"/>
</dbReference>
<keyword evidence="3" id="KW-1185">Reference proteome</keyword>
<dbReference type="GO" id="GO:0003676">
    <property type="term" value="F:nucleic acid binding"/>
    <property type="evidence" value="ECO:0007669"/>
    <property type="project" value="InterPro"/>
</dbReference>
<feature type="non-terminal residue" evidence="2">
    <location>
        <position position="334"/>
    </location>
</feature>
<sequence length="334" mass="37372">MVSRGESANTIVFSFLRDFEAKLRAGVSKEVFGLLSYPFMRTAIRDHDVHTVFERLMIPINESHSWSWEATKKAFLKAVDQESAIGDAVARLYSIEPREKEDYKTFVSRIRELLTQVASTDNHINLMHRIVMCISSDGRAKVLEHFGDMKGIPSLEDLLDFLQKQVNHPYGPRSFGYRPSPHVRDEAMRSYPDAKSKAPTSTEVSRNSNNKRPRFQPSSGSTSSTASGGSSRSSSGSSQTAPRQYCRYCHKTGHLLEECFKRKNKNDSGSNATTSASTVASVFPGAAAQMGNHNKNKPVRVNQVKRMKVWDDSADMECHPVLPLYAQGILSFDE</sequence>
<feature type="compositionally biased region" description="Polar residues" evidence="1">
    <location>
        <begin position="198"/>
        <end position="208"/>
    </location>
</feature>
<dbReference type="OrthoDB" id="2415586at2759"/>
<dbReference type="GO" id="GO:0008270">
    <property type="term" value="F:zinc ion binding"/>
    <property type="evidence" value="ECO:0007669"/>
    <property type="project" value="InterPro"/>
</dbReference>
<feature type="compositionally biased region" description="Low complexity" evidence="1">
    <location>
        <begin position="218"/>
        <end position="238"/>
    </location>
</feature>
<dbReference type="Gene3D" id="4.10.60.10">
    <property type="entry name" value="Zinc finger, CCHC-type"/>
    <property type="match status" value="1"/>
</dbReference>
<dbReference type="SUPFAM" id="SSF57756">
    <property type="entry name" value="Retrovirus zinc finger-like domains"/>
    <property type="match status" value="1"/>
</dbReference>
<gene>
    <name evidence="2" type="ORF">DFQ27_001361</name>
</gene>
<dbReference type="Proteomes" id="UP000807716">
    <property type="component" value="Unassembled WGS sequence"/>
</dbReference>
<dbReference type="EMBL" id="JAAAJB010001448">
    <property type="protein sequence ID" value="KAG0247952.1"/>
    <property type="molecule type" value="Genomic_DNA"/>
</dbReference>
<feature type="compositionally biased region" description="Basic and acidic residues" evidence="1">
    <location>
        <begin position="182"/>
        <end position="196"/>
    </location>
</feature>
<proteinExistence type="predicted"/>
<reference evidence="2" key="1">
    <citation type="journal article" date="2020" name="Fungal Divers.">
        <title>Resolving the Mortierellaceae phylogeny through synthesis of multi-gene phylogenetics and phylogenomics.</title>
        <authorList>
            <person name="Vandepol N."/>
            <person name="Liber J."/>
            <person name="Desiro A."/>
            <person name="Na H."/>
            <person name="Kennedy M."/>
            <person name="Barry K."/>
            <person name="Grigoriev I.V."/>
            <person name="Miller A.N."/>
            <person name="O'Donnell K."/>
            <person name="Stajich J.E."/>
            <person name="Bonito G."/>
        </authorList>
    </citation>
    <scope>NUCLEOTIDE SEQUENCE</scope>
    <source>
        <strain evidence="2">BC1065</strain>
    </source>
</reference>
<evidence type="ECO:0000313" key="2">
    <source>
        <dbReference type="EMBL" id="KAG0247952.1"/>
    </source>
</evidence>
<protein>
    <submittedName>
        <fullName evidence="2">Uncharacterized protein</fullName>
    </submittedName>
</protein>
<evidence type="ECO:0000256" key="1">
    <source>
        <dbReference type="SAM" id="MobiDB-lite"/>
    </source>
</evidence>
<name>A0A9P6PLD0_9FUNG</name>
<feature type="region of interest" description="Disordered" evidence="1">
    <location>
        <begin position="170"/>
        <end position="242"/>
    </location>
</feature>
<organism evidence="2 3">
    <name type="scientific">Actinomortierella ambigua</name>
    <dbReference type="NCBI Taxonomy" id="1343610"/>
    <lineage>
        <taxon>Eukaryota</taxon>
        <taxon>Fungi</taxon>
        <taxon>Fungi incertae sedis</taxon>
        <taxon>Mucoromycota</taxon>
        <taxon>Mortierellomycotina</taxon>
        <taxon>Mortierellomycetes</taxon>
        <taxon>Mortierellales</taxon>
        <taxon>Mortierellaceae</taxon>
        <taxon>Actinomortierella</taxon>
    </lineage>
</organism>
<evidence type="ECO:0000313" key="3">
    <source>
        <dbReference type="Proteomes" id="UP000807716"/>
    </source>
</evidence>
<comment type="caution">
    <text evidence="2">The sequence shown here is derived from an EMBL/GenBank/DDBJ whole genome shotgun (WGS) entry which is preliminary data.</text>
</comment>